<evidence type="ECO:0000256" key="7">
    <source>
        <dbReference type="PIRSR" id="PIRSR602401-1"/>
    </source>
</evidence>
<evidence type="ECO:0000256" key="3">
    <source>
        <dbReference type="ARBA" id="ARBA00022723"/>
    </source>
</evidence>
<accession>A0A815MQR8</accession>
<dbReference type="GO" id="GO:0004497">
    <property type="term" value="F:monooxygenase activity"/>
    <property type="evidence" value="ECO:0007669"/>
    <property type="project" value="UniProtKB-KW"/>
</dbReference>
<comment type="caution">
    <text evidence="9">The sequence shown here is derived from an EMBL/GenBank/DDBJ whole genome shotgun (WGS) entry which is preliminary data.</text>
</comment>
<evidence type="ECO:0000256" key="1">
    <source>
        <dbReference type="ARBA" id="ARBA00010617"/>
    </source>
</evidence>
<dbReference type="Gene3D" id="1.10.630.10">
    <property type="entry name" value="Cytochrome P450"/>
    <property type="match status" value="1"/>
</dbReference>
<protein>
    <recommendedName>
        <fullName evidence="11">Cytochrome P450</fullName>
    </recommendedName>
</protein>
<keyword evidence="8" id="KW-1133">Transmembrane helix</keyword>
<dbReference type="InterPro" id="IPR001128">
    <property type="entry name" value="Cyt_P450"/>
</dbReference>
<dbReference type="InterPro" id="IPR050196">
    <property type="entry name" value="Cytochrome_P450_Monoox"/>
</dbReference>
<dbReference type="EMBL" id="CAJNOU010004045">
    <property type="protein sequence ID" value="CAF1423912.1"/>
    <property type="molecule type" value="Genomic_DNA"/>
</dbReference>
<proteinExistence type="inferred from homology"/>
<evidence type="ECO:0000256" key="5">
    <source>
        <dbReference type="ARBA" id="ARBA00023004"/>
    </source>
</evidence>
<evidence type="ECO:0000313" key="10">
    <source>
        <dbReference type="Proteomes" id="UP000663889"/>
    </source>
</evidence>
<dbReference type="InterPro" id="IPR036396">
    <property type="entry name" value="Cyt_P450_sf"/>
</dbReference>
<evidence type="ECO:0000256" key="8">
    <source>
        <dbReference type="SAM" id="Phobius"/>
    </source>
</evidence>
<dbReference type="PANTHER" id="PTHR24291">
    <property type="entry name" value="CYTOCHROME P450 FAMILY 4"/>
    <property type="match status" value="1"/>
</dbReference>
<dbReference type="GO" id="GO:0005506">
    <property type="term" value="F:iron ion binding"/>
    <property type="evidence" value="ECO:0007669"/>
    <property type="project" value="InterPro"/>
</dbReference>
<dbReference type="PANTHER" id="PTHR24291:SF50">
    <property type="entry name" value="BIFUNCTIONAL ALBAFLAVENONE MONOOXYGENASE_TERPENE SYNTHASE"/>
    <property type="match status" value="1"/>
</dbReference>
<keyword evidence="8" id="KW-0812">Transmembrane</keyword>
<gene>
    <name evidence="9" type="ORF">SEV965_LOCUS32420</name>
</gene>
<keyword evidence="5 7" id="KW-0408">Iron</keyword>
<keyword evidence="8" id="KW-0472">Membrane</keyword>
<reference evidence="9" key="1">
    <citation type="submission" date="2021-02" db="EMBL/GenBank/DDBJ databases">
        <authorList>
            <person name="Nowell W R."/>
        </authorList>
    </citation>
    <scope>NUCLEOTIDE SEQUENCE</scope>
</reference>
<dbReference type="InterPro" id="IPR002401">
    <property type="entry name" value="Cyt_P450_E_grp-I"/>
</dbReference>
<dbReference type="PRINTS" id="PR00463">
    <property type="entry name" value="EP450I"/>
</dbReference>
<keyword evidence="6" id="KW-0503">Monooxygenase</keyword>
<evidence type="ECO:0000313" key="9">
    <source>
        <dbReference type="EMBL" id="CAF1423912.1"/>
    </source>
</evidence>
<evidence type="ECO:0008006" key="11">
    <source>
        <dbReference type="Google" id="ProtNLM"/>
    </source>
</evidence>
<dbReference type="GO" id="GO:0020037">
    <property type="term" value="F:heme binding"/>
    <property type="evidence" value="ECO:0007669"/>
    <property type="project" value="InterPro"/>
</dbReference>
<evidence type="ECO:0000256" key="4">
    <source>
        <dbReference type="ARBA" id="ARBA00023002"/>
    </source>
</evidence>
<dbReference type="SUPFAM" id="SSF48264">
    <property type="entry name" value="Cytochrome P450"/>
    <property type="match status" value="1"/>
</dbReference>
<evidence type="ECO:0000256" key="6">
    <source>
        <dbReference type="ARBA" id="ARBA00023033"/>
    </source>
</evidence>
<organism evidence="9 10">
    <name type="scientific">Rotaria sordida</name>
    <dbReference type="NCBI Taxonomy" id="392033"/>
    <lineage>
        <taxon>Eukaryota</taxon>
        <taxon>Metazoa</taxon>
        <taxon>Spiralia</taxon>
        <taxon>Gnathifera</taxon>
        <taxon>Rotifera</taxon>
        <taxon>Eurotatoria</taxon>
        <taxon>Bdelloidea</taxon>
        <taxon>Philodinida</taxon>
        <taxon>Philodinidae</taxon>
        <taxon>Rotaria</taxon>
    </lineage>
</organism>
<dbReference type="PRINTS" id="PR00385">
    <property type="entry name" value="P450"/>
</dbReference>
<name>A0A815MQR8_9BILA</name>
<feature type="binding site" description="axial binding residue" evidence="7">
    <location>
        <position position="460"/>
    </location>
    <ligand>
        <name>heme</name>
        <dbReference type="ChEBI" id="CHEBI:30413"/>
    </ligand>
    <ligandPart>
        <name>Fe</name>
        <dbReference type="ChEBI" id="CHEBI:18248"/>
    </ligandPart>
</feature>
<comment type="similarity">
    <text evidence="1">Belongs to the cytochrome P450 family.</text>
</comment>
<evidence type="ECO:0000256" key="2">
    <source>
        <dbReference type="ARBA" id="ARBA00022617"/>
    </source>
</evidence>
<keyword evidence="3 7" id="KW-0479">Metal-binding</keyword>
<keyword evidence="4" id="KW-0560">Oxidoreductase</keyword>
<dbReference type="Pfam" id="PF00067">
    <property type="entry name" value="p450"/>
    <property type="match status" value="1"/>
</dbReference>
<dbReference type="GO" id="GO:0016705">
    <property type="term" value="F:oxidoreductase activity, acting on paired donors, with incorporation or reduction of molecular oxygen"/>
    <property type="evidence" value="ECO:0007669"/>
    <property type="project" value="InterPro"/>
</dbReference>
<feature type="transmembrane region" description="Helical" evidence="8">
    <location>
        <begin position="6"/>
        <end position="25"/>
    </location>
</feature>
<sequence length="515" mass="58621">MVFFLLVYIIIGFLLGCAALIYITLVRPQKRVYDDFHAQGIPGEPFIPIIGQLPSMLRASKMGKGVDYFNDLAHKHGYCYLLGVGPLIRLVLLEPELIADFLSRSKSEYYRKPYDLTLIVKPLAGVNNLLVSEGEEHHRARRMLNPAFHYANLRSMIPIIVNETVKAIDSILCMSSLSNRIDIETEFSALTLSIIASSAFGQGFESIPHAKETICHSFNEVKDVLEYRALRLIGLVQFLADLPFWGKKTIDEASKKLNEFVDQAIADRQNGKSESLCSGQDILDLLLSAVDKHNKGFSDQQIREEALTFVLAGHETTATLMTWTLYVLMTHEQVLHACREEVDRVLPNGTIPDFDHMDDLQVIEAVLYETLRLYPPVPFFARQCITEHTLVSSNGKFQMHVPVDAMILVHNYVLHRREDYWPRSLEFDYTRWMRNPVSGLKPKLAHPFAYLPFAAGPRNCIGQNFALLEAKIMLAMFVQRCDFKLLPNEQITSEMKGVTIKDKYGIFAHIKQRND</sequence>
<dbReference type="Proteomes" id="UP000663889">
    <property type="component" value="Unassembled WGS sequence"/>
</dbReference>
<keyword evidence="2 7" id="KW-0349">Heme</keyword>
<comment type="cofactor">
    <cofactor evidence="7">
        <name>heme</name>
        <dbReference type="ChEBI" id="CHEBI:30413"/>
    </cofactor>
</comment>
<dbReference type="AlphaFoldDB" id="A0A815MQR8"/>